<feature type="transmembrane region" description="Helical" evidence="5">
    <location>
        <begin position="377"/>
        <end position="398"/>
    </location>
</feature>
<dbReference type="GO" id="GO:0020037">
    <property type="term" value="F:heme binding"/>
    <property type="evidence" value="ECO:0007669"/>
    <property type="project" value="TreeGrafter"/>
</dbReference>
<dbReference type="VEuPathDB" id="FungiDB:RhiirFUN_004869"/>
<dbReference type="VEuPathDB" id="FungiDB:RhiirA1_388623"/>
<evidence type="ECO:0000313" key="7">
    <source>
        <dbReference type="Proteomes" id="UP000233469"/>
    </source>
</evidence>
<dbReference type="InterPro" id="IPR036259">
    <property type="entry name" value="MFS_trans_sf"/>
</dbReference>
<feature type="transmembrane region" description="Helical" evidence="5">
    <location>
        <begin position="108"/>
        <end position="127"/>
    </location>
</feature>
<name>A0A2N1NZT1_9GLOM</name>
<accession>A0A2N1NZT1</accession>
<keyword evidence="3 5" id="KW-1133">Transmembrane helix</keyword>
<organism evidence="6 7">
    <name type="scientific">Rhizophagus irregularis</name>
    <dbReference type="NCBI Taxonomy" id="588596"/>
    <lineage>
        <taxon>Eukaryota</taxon>
        <taxon>Fungi</taxon>
        <taxon>Fungi incertae sedis</taxon>
        <taxon>Mucoromycota</taxon>
        <taxon>Glomeromycotina</taxon>
        <taxon>Glomeromycetes</taxon>
        <taxon>Glomerales</taxon>
        <taxon>Glomeraceae</taxon>
        <taxon>Rhizophagus</taxon>
    </lineage>
</organism>
<keyword evidence="4 5" id="KW-0472">Membrane</keyword>
<sequence length="489" mass="53777">MTASSSIVTNVNSTSRLNNNHDFERVGENPGDLEVVVEKTSSNSLLMSPTNTQESRTVSTNNIKSKRKWIVLASFSFLSFSNAVLWITFGPCLYIFMAHYNQITPSYINALATVYMVVYPILLLPVLKIFDKWGLRQGVLIGAFLNALGTFLRFLGSFEASGFWLLFLGQTLTAIAGVFILGVPPKLANTWFNFGEQNLATGIGVTANNAGIAAGFLLSPWFIKEDTAATDIPTYLLIQFGACSIIYLICVATFTSEAKLPHSGVSKKLATFSTINGFCTDKTFMILATSYGLTVGSSYAVSTLLAQIIVPVFKMHDESQVGFLGFINVIAGMAGSVLIGVYLDRTFAYKRSCRILYIITFLSLGGLITGLKIKNMFFVTVSCMFFGLSSFAITPAVFQYAPVITSSRLVEDEITSTGILNSAAQIWGIILVSLMDITENINQEFTMEMPCLLLLAIAFIGIILIWLVKEDHDVKEVKERETRHLMNRE</sequence>
<dbReference type="PANTHER" id="PTHR10924:SF4">
    <property type="entry name" value="GH15861P"/>
    <property type="match status" value="1"/>
</dbReference>
<dbReference type="AlphaFoldDB" id="A0A2N1NZT1"/>
<dbReference type="GO" id="GO:0015232">
    <property type="term" value="F:heme transmembrane transporter activity"/>
    <property type="evidence" value="ECO:0007669"/>
    <property type="project" value="TreeGrafter"/>
</dbReference>
<dbReference type="OrthoDB" id="422206at2759"/>
<feature type="transmembrane region" description="Helical" evidence="5">
    <location>
        <begin position="447"/>
        <end position="468"/>
    </location>
</feature>
<comment type="subcellular location">
    <subcellularLocation>
        <location evidence="1">Membrane</location>
        <topology evidence="1">Multi-pass membrane protein</topology>
    </subcellularLocation>
</comment>
<feature type="transmembrane region" description="Helical" evidence="5">
    <location>
        <begin position="203"/>
        <end position="223"/>
    </location>
</feature>
<evidence type="ECO:0000256" key="5">
    <source>
        <dbReference type="SAM" id="Phobius"/>
    </source>
</evidence>
<proteinExistence type="predicted"/>
<dbReference type="SUPFAM" id="SSF103473">
    <property type="entry name" value="MFS general substrate transporter"/>
    <property type="match status" value="1"/>
</dbReference>
<dbReference type="VEuPathDB" id="FungiDB:FUN_023858"/>
<feature type="transmembrane region" description="Helical" evidence="5">
    <location>
        <begin position="322"/>
        <end position="343"/>
    </location>
</feature>
<feature type="transmembrane region" description="Helical" evidence="5">
    <location>
        <begin position="139"/>
        <end position="156"/>
    </location>
</feature>
<evidence type="ECO:0000256" key="1">
    <source>
        <dbReference type="ARBA" id="ARBA00004141"/>
    </source>
</evidence>
<feature type="transmembrane region" description="Helical" evidence="5">
    <location>
        <begin position="355"/>
        <end position="371"/>
    </location>
</feature>
<feature type="transmembrane region" description="Helical" evidence="5">
    <location>
        <begin position="235"/>
        <end position="254"/>
    </location>
</feature>
<evidence type="ECO:0000256" key="3">
    <source>
        <dbReference type="ARBA" id="ARBA00022989"/>
    </source>
</evidence>
<dbReference type="InterPro" id="IPR049680">
    <property type="entry name" value="FLVCR1-2_SLC49-like"/>
</dbReference>
<dbReference type="Gene3D" id="1.20.1250.20">
    <property type="entry name" value="MFS general substrate transporter like domains"/>
    <property type="match status" value="2"/>
</dbReference>
<gene>
    <name evidence="6" type="ORF">RhiirC2_727301</name>
</gene>
<feature type="transmembrane region" description="Helical" evidence="5">
    <location>
        <begin position="162"/>
        <end position="183"/>
    </location>
</feature>
<dbReference type="PANTHER" id="PTHR10924">
    <property type="entry name" value="MAJOR FACILITATOR SUPERFAMILY PROTEIN-RELATED"/>
    <property type="match status" value="1"/>
</dbReference>
<keyword evidence="2 5" id="KW-0812">Transmembrane</keyword>
<dbReference type="EMBL" id="LLXL01000046">
    <property type="protein sequence ID" value="PKK79420.1"/>
    <property type="molecule type" value="Genomic_DNA"/>
</dbReference>
<protein>
    <submittedName>
        <fullName evidence="6">MFS general substrate transporter</fullName>
    </submittedName>
</protein>
<feature type="transmembrane region" description="Helical" evidence="5">
    <location>
        <begin position="291"/>
        <end position="310"/>
    </location>
</feature>
<evidence type="ECO:0000313" key="6">
    <source>
        <dbReference type="EMBL" id="PKK79420.1"/>
    </source>
</evidence>
<dbReference type="InterPro" id="IPR011701">
    <property type="entry name" value="MFS"/>
</dbReference>
<dbReference type="Proteomes" id="UP000233469">
    <property type="component" value="Unassembled WGS sequence"/>
</dbReference>
<reference evidence="6 7" key="1">
    <citation type="submission" date="2016-04" db="EMBL/GenBank/DDBJ databases">
        <title>Genome analyses suggest a sexual origin of heterokaryosis in a supposedly ancient asexual fungus.</title>
        <authorList>
            <person name="Ropars J."/>
            <person name="Sedzielewska K."/>
            <person name="Noel J."/>
            <person name="Charron P."/>
            <person name="Farinelli L."/>
            <person name="Marton T."/>
            <person name="Kruger M."/>
            <person name="Pelin A."/>
            <person name="Brachmann A."/>
            <person name="Corradi N."/>
        </authorList>
    </citation>
    <scope>NUCLEOTIDE SEQUENCE [LARGE SCALE GENOMIC DNA]</scope>
    <source>
        <strain evidence="6 7">C2</strain>
    </source>
</reference>
<comment type="caution">
    <text evidence="6">The sequence shown here is derived from an EMBL/GenBank/DDBJ whole genome shotgun (WGS) entry which is preliminary data.</text>
</comment>
<evidence type="ECO:0000256" key="4">
    <source>
        <dbReference type="ARBA" id="ARBA00023136"/>
    </source>
</evidence>
<reference evidence="6 7" key="2">
    <citation type="submission" date="2017-10" db="EMBL/GenBank/DDBJ databases">
        <title>Extensive intraspecific genome diversity in a model arbuscular mycorrhizal fungus.</title>
        <authorList>
            <person name="Chen E.C.H."/>
            <person name="Morin E."/>
            <person name="Baudet D."/>
            <person name="Noel J."/>
            <person name="Ndikumana S."/>
            <person name="Charron P."/>
            <person name="St-Onge C."/>
            <person name="Giorgi J."/>
            <person name="Grigoriev I.V."/>
            <person name="Roux C."/>
            <person name="Martin F.M."/>
            <person name="Corradi N."/>
        </authorList>
    </citation>
    <scope>NUCLEOTIDE SEQUENCE [LARGE SCALE GENOMIC DNA]</scope>
    <source>
        <strain evidence="6 7">C2</strain>
    </source>
</reference>
<feature type="transmembrane region" description="Helical" evidence="5">
    <location>
        <begin position="418"/>
        <end position="435"/>
    </location>
</feature>
<evidence type="ECO:0000256" key="2">
    <source>
        <dbReference type="ARBA" id="ARBA00022692"/>
    </source>
</evidence>
<dbReference type="Pfam" id="PF07690">
    <property type="entry name" value="MFS_1"/>
    <property type="match status" value="1"/>
</dbReference>
<feature type="transmembrane region" description="Helical" evidence="5">
    <location>
        <begin position="69"/>
        <end position="96"/>
    </location>
</feature>
<dbReference type="GO" id="GO:0016020">
    <property type="term" value="C:membrane"/>
    <property type="evidence" value="ECO:0007669"/>
    <property type="project" value="UniProtKB-SubCell"/>
</dbReference>
<dbReference type="GO" id="GO:0097037">
    <property type="term" value="P:heme export"/>
    <property type="evidence" value="ECO:0007669"/>
    <property type="project" value="TreeGrafter"/>
</dbReference>